<proteinExistence type="predicted"/>
<dbReference type="EMBL" id="CP092624">
    <property type="protein sequence ID" value="UMM34966.1"/>
    <property type="molecule type" value="Genomic_DNA"/>
</dbReference>
<gene>
    <name evidence="2" type="ORF">L5515_007800</name>
</gene>
<dbReference type="PANTHER" id="PTHR46891">
    <property type="entry name" value="SERPENTINE RECEPTOR, CLASS H-RELATED"/>
    <property type="match status" value="1"/>
</dbReference>
<evidence type="ECO:0000256" key="1">
    <source>
        <dbReference type="SAM" id="Phobius"/>
    </source>
</evidence>
<keyword evidence="1" id="KW-0472">Membrane</keyword>
<feature type="transmembrane region" description="Helical" evidence="1">
    <location>
        <begin position="79"/>
        <end position="101"/>
    </location>
</feature>
<name>A0AAE9F459_CAEBR</name>
<accession>A0AAE9F459</accession>
<feature type="transmembrane region" description="Helical" evidence="1">
    <location>
        <begin position="14"/>
        <end position="34"/>
    </location>
</feature>
<organism evidence="2 3">
    <name type="scientific">Caenorhabditis briggsae</name>
    <dbReference type="NCBI Taxonomy" id="6238"/>
    <lineage>
        <taxon>Eukaryota</taxon>
        <taxon>Metazoa</taxon>
        <taxon>Ecdysozoa</taxon>
        <taxon>Nematoda</taxon>
        <taxon>Chromadorea</taxon>
        <taxon>Rhabditida</taxon>
        <taxon>Rhabditina</taxon>
        <taxon>Rhabditomorpha</taxon>
        <taxon>Rhabditoidea</taxon>
        <taxon>Rhabditidae</taxon>
        <taxon>Peloderinae</taxon>
        <taxon>Caenorhabditis</taxon>
    </lineage>
</organism>
<evidence type="ECO:0000313" key="3">
    <source>
        <dbReference type="Proteomes" id="UP000829354"/>
    </source>
</evidence>
<protein>
    <submittedName>
        <fullName evidence="2">Uncharacterized protein</fullName>
    </submittedName>
</protein>
<keyword evidence="1" id="KW-1133">Transmembrane helix</keyword>
<dbReference type="AlphaFoldDB" id="A0AAE9F459"/>
<dbReference type="Pfam" id="PF10318">
    <property type="entry name" value="7TM_GPCR_Srh"/>
    <property type="match status" value="1"/>
</dbReference>
<keyword evidence="1" id="KW-0812">Transmembrane</keyword>
<keyword evidence="3" id="KW-1185">Reference proteome</keyword>
<evidence type="ECO:0000313" key="2">
    <source>
        <dbReference type="EMBL" id="UMM34966.1"/>
    </source>
</evidence>
<dbReference type="Proteomes" id="UP000829354">
    <property type="component" value="Chromosome V"/>
</dbReference>
<feature type="transmembrane region" description="Helical" evidence="1">
    <location>
        <begin position="46"/>
        <end position="67"/>
    </location>
</feature>
<dbReference type="InterPro" id="IPR019422">
    <property type="entry name" value="7TM_GPCR_serpentine_rcpt_Srh"/>
</dbReference>
<reference evidence="2 3" key="1">
    <citation type="submission" date="2022-04" db="EMBL/GenBank/DDBJ databases">
        <title>Chromosome-level reference genomes for two strains of Caenorhabditis briggsae: an improved platform for comparative genomics.</title>
        <authorList>
            <person name="Stevens L."/>
            <person name="Andersen E."/>
        </authorList>
    </citation>
    <scope>NUCLEOTIDE SEQUENCE [LARGE SCALE GENOMIC DNA]</scope>
    <source>
        <strain evidence="2">VX34</strain>
        <tissue evidence="2">Whole-organism</tissue>
    </source>
</reference>
<sequence>MNCFEPAPELYSDIVRYPHIVSMILYVLTFRALYQKQNENFKSFSKLLLWHTIGSFVSQMYFSFLAIPVPYTQFPIYRFAGFLMYLDVPGVLAINIELILITMSEFLKVSIGNEPLDTKYQFVYILMPYHGTAATVSMVCFTRPVREKIIQSFRFGVKAKVEEIKKDTKTMG</sequence>